<dbReference type="STRING" id="1818881.A3196_14000"/>
<evidence type="ECO:0000256" key="1">
    <source>
        <dbReference type="ARBA" id="ARBA00022448"/>
    </source>
</evidence>
<keyword evidence="9" id="KW-1185">Reference proteome</keyword>
<dbReference type="RefSeq" id="WP_069024622.1">
    <property type="nucleotide sequence ID" value="NZ_LVJZ01000003.1"/>
</dbReference>
<keyword evidence="3" id="KW-0547">Nucleotide-binding</keyword>
<evidence type="ECO:0000313" key="9">
    <source>
        <dbReference type="Proteomes" id="UP000094849"/>
    </source>
</evidence>
<evidence type="ECO:0000256" key="4">
    <source>
        <dbReference type="ARBA" id="ARBA00022840"/>
    </source>
</evidence>
<evidence type="ECO:0000259" key="7">
    <source>
        <dbReference type="PROSITE" id="PS50893"/>
    </source>
</evidence>
<dbReference type="InterPro" id="IPR047641">
    <property type="entry name" value="ABC_transpr_MalK/UgpC-like"/>
</dbReference>
<dbReference type="InterPro" id="IPR017871">
    <property type="entry name" value="ABC_transporter-like_CS"/>
</dbReference>
<keyword evidence="2" id="KW-1003">Cell membrane</keyword>
<dbReference type="PROSITE" id="PS50893">
    <property type="entry name" value="ABC_TRANSPORTER_2"/>
    <property type="match status" value="1"/>
</dbReference>
<dbReference type="Proteomes" id="UP000094849">
    <property type="component" value="Unassembled WGS sequence"/>
</dbReference>
<evidence type="ECO:0000256" key="3">
    <source>
        <dbReference type="ARBA" id="ARBA00022741"/>
    </source>
</evidence>
<dbReference type="SUPFAM" id="SSF52540">
    <property type="entry name" value="P-loop containing nucleoside triphosphate hydrolases"/>
    <property type="match status" value="1"/>
</dbReference>
<dbReference type="GO" id="GO:0008643">
    <property type="term" value="P:carbohydrate transport"/>
    <property type="evidence" value="ECO:0007669"/>
    <property type="project" value="InterPro"/>
</dbReference>
<dbReference type="FunFam" id="3.40.50.300:FF:000042">
    <property type="entry name" value="Maltose/maltodextrin ABC transporter, ATP-binding protein"/>
    <property type="match status" value="1"/>
</dbReference>
<dbReference type="InterPro" id="IPR027417">
    <property type="entry name" value="P-loop_NTPase"/>
</dbReference>
<dbReference type="InterPro" id="IPR008995">
    <property type="entry name" value="Mo/tungstate-bd_C_term_dom"/>
</dbReference>
<feature type="domain" description="ABC transporter" evidence="7">
    <location>
        <begin position="4"/>
        <end position="235"/>
    </location>
</feature>
<dbReference type="GO" id="GO:0140359">
    <property type="term" value="F:ABC-type transporter activity"/>
    <property type="evidence" value="ECO:0007669"/>
    <property type="project" value="InterPro"/>
</dbReference>
<dbReference type="EMBL" id="LVJZ01000003">
    <property type="protein sequence ID" value="ODB97775.1"/>
    <property type="molecule type" value="Genomic_DNA"/>
</dbReference>
<accession>A0A1E2UTC4</accession>
<dbReference type="PANTHER" id="PTHR43875">
    <property type="entry name" value="MALTODEXTRIN IMPORT ATP-BINDING PROTEIN MSMX"/>
    <property type="match status" value="1"/>
</dbReference>
<dbReference type="Gene3D" id="2.40.50.140">
    <property type="entry name" value="Nucleic acid-binding proteins"/>
    <property type="match status" value="1"/>
</dbReference>
<proteinExistence type="predicted"/>
<dbReference type="NCBIfam" id="NF008653">
    <property type="entry name" value="PRK11650.1"/>
    <property type="match status" value="1"/>
</dbReference>
<dbReference type="Gene3D" id="2.40.50.100">
    <property type="match status" value="1"/>
</dbReference>
<protein>
    <recommendedName>
        <fullName evidence="7">ABC transporter domain-containing protein</fullName>
    </recommendedName>
</protein>
<keyword evidence="1" id="KW-0813">Transport</keyword>
<dbReference type="Pfam" id="PF08402">
    <property type="entry name" value="TOBE_2"/>
    <property type="match status" value="1"/>
</dbReference>
<dbReference type="InterPro" id="IPR012340">
    <property type="entry name" value="NA-bd_OB-fold"/>
</dbReference>
<organism evidence="8 9">
    <name type="scientific">Candidatus Thiodiazotropha endoloripes</name>
    <dbReference type="NCBI Taxonomy" id="1818881"/>
    <lineage>
        <taxon>Bacteria</taxon>
        <taxon>Pseudomonadati</taxon>
        <taxon>Pseudomonadota</taxon>
        <taxon>Gammaproteobacteria</taxon>
        <taxon>Chromatiales</taxon>
        <taxon>Sedimenticolaceae</taxon>
        <taxon>Candidatus Thiodiazotropha</taxon>
    </lineage>
</organism>
<dbReference type="Pfam" id="PF00005">
    <property type="entry name" value="ABC_tran"/>
    <property type="match status" value="1"/>
</dbReference>
<evidence type="ECO:0000256" key="6">
    <source>
        <dbReference type="ARBA" id="ARBA00023136"/>
    </source>
</evidence>
<gene>
    <name evidence="8" type="ORF">A3196_14000</name>
</gene>
<dbReference type="GO" id="GO:0005524">
    <property type="term" value="F:ATP binding"/>
    <property type="evidence" value="ECO:0007669"/>
    <property type="project" value="UniProtKB-KW"/>
</dbReference>
<keyword evidence="6" id="KW-0472">Membrane</keyword>
<dbReference type="InterPro" id="IPR003593">
    <property type="entry name" value="AAA+_ATPase"/>
</dbReference>
<dbReference type="InterPro" id="IPR013611">
    <property type="entry name" value="Transp-assoc_OB_typ2"/>
</dbReference>
<reference evidence="8 9" key="1">
    <citation type="submission" date="2016-03" db="EMBL/GenBank/DDBJ databases">
        <title>Chemosynthetic sulphur-oxidizing symbionts of marine invertebrate animals are capable of nitrogen fixation.</title>
        <authorList>
            <person name="Petersen J.M."/>
            <person name="Kemper A."/>
            <person name="Gruber-Vodicka H."/>
            <person name="Cardini U."/>
            <person name="Geest Mvander."/>
            <person name="Kleiner M."/>
            <person name="Bulgheresi S."/>
            <person name="Fussmann M."/>
            <person name="Herbold C."/>
            <person name="Seah B.K.B."/>
            <person name="Antony C.Paul."/>
            <person name="Liu D."/>
            <person name="Belitz A."/>
            <person name="Weber M."/>
        </authorList>
    </citation>
    <scope>NUCLEOTIDE SEQUENCE [LARGE SCALE GENOMIC DNA]</scope>
    <source>
        <strain evidence="8">G_D</strain>
    </source>
</reference>
<dbReference type="GO" id="GO:0055052">
    <property type="term" value="C:ATP-binding cassette (ABC) transporter complex, substrate-binding subunit-containing"/>
    <property type="evidence" value="ECO:0007669"/>
    <property type="project" value="TreeGrafter"/>
</dbReference>
<evidence type="ECO:0000313" key="8">
    <source>
        <dbReference type="EMBL" id="ODB97775.1"/>
    </source>
</evidence>
<dbReference type="InterPro" id="IPR015855">
    <property type="entry name" value="ABC_transpr_MalK-like"/>
</dbReference>
<sequence>MADVEYRHVDKIFEEGTKALEKFSLAVEDGEMMVLVGPSGCGKSTALRLLAGLEAVSNGELLIGGKLVNECSPQHRDIAMVFQNYALYPHMTVRRNLEFPLRMMKLSKSEIARRVEDAAHLLTLTDLLEKRPRQLSGGQRQRVAMGRAMVRQPQVFLMDEPLSNLDAKLRTQIRAEIIRLQKSSGVTTIYVTHDQVEAMTLGDRIAVLNAGKLQQVGPPQELYEHPANTFVAVFLGNPGMNIFDATLNRDTGMLQLAAGTWQIPFEPLLVRKPSLTEYMEGPMLAGLRPEMFSTSTSGAEMTVESVESLGHECLVYFTASCVVPGGDQKTQVARLPGPAFYGTGNSIQLGFDPERLHFFTADGDAIA</sequence>
<dbReference type="SUPFAM" id="SSF50331">
    <property type="entry name" value="MOP-like"/>
    <property type="match status" value="1"/>
</dbReference>
<dbReference type="GO" id="GO:0016887">
    <property type="term" value="F:ATP hydrolysis activity"/>
    <property type="evidence" value="ECO:0007669"/>
    <property type="project" value="InterPro"/>
</dbReference>
<dbReference type="PANTHER" id="PTHR43875:SF15">
    <property type="entry name" value="TREHALOSE IMPORT ATP-BINDING PROTEIN SUGC"/>
    <property type="match status" value="1"/>
</dbReference>
<evidence type="ECO:0000256" key="2">
    <source>
        <dbReference type="ARBA" id="ARBA00022475"/>
    </source>
</evidence>
<name>A0A1E2UTC4_9GAMM</name>
<dbReference type="Gene3D" id="3.40.50.300">
    <property type="entry name" value="P-loop containing nucleotide triphosphate hydrolases"/>
    <property type="match status" value="1"/>
</dbReference>
<dbReference type="CDD" id="cd03301">
    <property type="entry name" value="ABC_MalK_N"/>
    <property type="match status" value="1"/>
</dbReference>
<keyword evidence="4" id="KW-0067">ATP-binding</keyword>
<dbReference type="InterPro" id="IPR003439">
    <property type="entry name" value="ABC_transporter-like_ATP-bd"/>
</dbReference>
<dbReference type="PROSITE" id="PS00211">
    <property type="entry name" value="ABC_TRANSPORTER_1"/>
    <property type="match status" value="1"/>
</dbReference>
<dbReference type="SMART" id="SM00382">
    <property type="entry name" value="AAA"/>
    <property type="match status" value="1"/>
</dbReference>
<comment type="caution">
    <text evidence="8">The sequence shown here is derived from an EMBL/GenBank/DDBJ whole genome shotgun (WGS) entry which is preliminary data.</text>
</comment>
<evidence type="ECO:0000256" key="5">
    <source>
        <dbReference type="ARBA" id="ARBA00022967"/>
    </source>
</evidence>
<dbReference type="AlphaFoldDB" id="A0A1E2UTC4"/>
<keyword evidence="5" id="KW-1278">Translocase</keyword>